<proteinExistence type="predicted"/>
<evidence type="ECO:0000313" key="1">
    <source>
        <dbReference type="EMBL" id="ACP37783.1"/>
    </source>
</evidence>
<name>C3MXA3_SACI4</name>
<organism evidence="1 2">
    <name type="scientific">Saccharolobus islandicus (strain M.14.25 / Kamchatka #1)</name>
    <name type="common">Sulfolobus islandicus</name>
    <dbReference type="NCBI Taxonomy" id="427317"/>
    <lineage>
        <taxon>Archaea</taxon>
        <taxon>Thermoproteota</taxon>
        <taxon>Thermoprotei</taxon>
        <taxon>Sulfolobales</taxon>
        <taxon>Sulfolobaceae</taxon>
        <taxon>Saccharolobus</taxon>
    </lineage>
</organism>
<dbReference type="RefSeq" id="WP_012711048.1">
    <property type="nucleotide sequence ID" value="NC_012588.1"/>
</dbReference>
<dbReference type="KEGG" id="sia:M1425_1013"/>
<evidence type="ECO:0000313" key="2">
    <source>
        <dbReference type="Proteomes" id="UP000001350"/>
    </source>
</evidence>
<accession>C3MXA3</accession>
<dbReference type="EMBL" id="CP001400">
    <property type="protein sequence ID" value="ACP37783.1"/>
    <property type="molecule type" value="Genomic_DNA"/>
</dbReference>
<sequence>MSQGKDYLVDAVNYISYMSILQRISFEKFCNHPHEFYCNDGDRRGIWENVRSIFRILLSTDEFNYLSGNNPQGIDYFLDNEPEQIIRQTCKTTFYEGEIINNLIEYELKTMKNLKKLT</sequence>
<dbReference type="HOGENOM" id="CLU_2067913_0_0_2"/>
<dbReference type="AlphaFoldDB" id="C3MXA3"/>
<gene>
    <name evidence="1" type="ordered locus">M1425_1013</name>
</gene>
<protein>
    <submittedName>
        <fullName evidence="1">Uncharacterized protein</fullName>
    </submittedName>
</protein>
<reference evidence="1 2" key="1">
    <citation type="journal article" date="2009" name="Proc. Natl. Acad. Sci. U.S.A.">
        <title>Biogeography of the Sulfolobus islandicus pan-genome.</title>
        <authorList>
            <person name="Reno M.L."/>
            <person name="Held N.L."/>
            <person name="Fields C.J."/>
            <person name="Burke P.V."/>
            <person name="Whitaker R.J."/>
        </authorList>
    </citation>
    <scope>NUCLEOTIDE SEQUENCE [LARGE SCALE GENOMIC DNA]</scope>
    <source>
        <strain evidence="2">M.14.25 / Kamchatka #1</strain>
    </source>
</reference>
<dbReference type="Proteomes" id="UP000001350">
    <property type="component" value="Chromosome"/>
</dbReference>
<dbReference type="GeneID" id="7813420"/>